<accession>A0AAV7WYL9</accession>
<keyword evidence="3" id="KW-1185">Reference proteome</keyword>
<name>A0AAV7WYL9_PLEWA</name>
<dbReference type="EMBL" id="JANPWB010000001">
    <property type="protein sequence ID" value="KAJ1216954.1"/>
    <property type="molecule type" value="Genomic_DNA"/>
</dbReference>
<dbReference type="Proteomes" id="UP001066276">
    <property type="component" value="Chromosome 1_1"/>
</dbReference>
<sequence>MRATWHTPLQRGPTGQRERCCRFSSAGARNWFLSAPAISRRPPDPGTQPPQPGEASGSRQDFTRDGSALEVRPVGHVPWPPPM</sequence>
<evidence type="ECO:0000313" key="3">
    <source>
        <dbReference type="Proteomes" id="UP001066276"/>
    </source>
</evidence>
<protein>
    <submittedName>
        <fullName evidence="2">Uncharacterized protein</fullName>
    </submittedName>
</protein>
<reference evidence="2" key="1">
    <citation type="journal article" date="2022" name="bioRxiv">
        <title>Sequencing and chromosome-scale assembly of the giantPleurodeles waltlgenome.</title>
        <authorList>
            <person name="Brown T."/>
            <person name="Elewa A."/>
            <person name="Iarovenko S."/>
            <person name="Subramanian E."/>
            <person name="Araus A.J."/>
            <person name="Petzold A."/>
            <person name="Susuki M."/>
            <person name="Suzuki K.-i.T."/>
            <person name="Hayashi T."/>
            <person name="Toyoda A."/>
            <person name="Oliveira C."/>
            <person name="Osipova E."/>
            <person name="Leigh N.D."/>
            <person name="Simon A."/>
            <person name="Yun M.H."/>
        </authorList>
    </citation>
    <scope>NUCLEOTIDE SEQUENCE</scope>
    <source>
        <strain evidence="2">20211129_DDA</strain>
        <tissue evidence="2">Liver</tissue>
    </source>
</reference>
<comment type="caution">
    <text evidence="2">The sequence shown here is derived from an EMBL/GenBank/DDBJ whole genome shotgun (WGS) entry which is preliminary data.</text>
</comment>
<gene>
    <name evidence="2" type="ORF">NDU88_004552</name>
</gene>
<organism evidence="2 3">
    <name type="scientific">Pleurodeles waltl</name>
    <name type="common">Iberian ribbed newt</name>
    <dbReference type="NCBI Taxonomy" id="8319"/>
    <lineage>
        <taxon>Eukaryota</taxon>
        <taxon>Metazoa</taxon>
        <taxon>Chordata</taxon>
        <taxon>Craniata</taxon>
        <taxon>Vertebrata</taxon>
        <taxon>Euteleostomi</taxon>
        <taxon>Amphibia</taxon>
        <taxon>Batrachia</taxon>
        <taxon>Caudata</taxon>
        <taxon>Salamandroidea</taxon>
        <taxon>Salamandridae</taxon>
        <taxon>Pleurodelinae</taxon>
        <taxon>Pleurodeles</taxon>
    </lineage>
</organism>
<proteinExistence type="predicted"/>
<evidence type="ECO:0000256" key="1">
    <source>
        <dbReference type="SAM" id="MobiDB-lite"/>
    </source>
</evidence>
<evidence type="ECO:0000313" key="2">
    <source>
        <dbReference type="EMBL" id="KAJ1216954.1"/>
    </source>
</evidence>
<feature type="region of interest" description="Disordered" evidence="1">
    <location>
        <begin position="33"/>
        <end position="83"/>
    </location>
</feature>
<dbReference type="AlphaFoldDB" id="A0AAV7WYL9"/>